<evidence type="ECO:0000256" key="2">
    <source>
        <dbReference type="ARBA" id="ARBA00010992"/>
    </source>
</evidence>
<keyword evidence="3 8" id="KW-0813">Transport</keyword>
<dbReference type="PRINTS" id="PR00171">
    <property type="entry name" value="SUGRTRNSPORT"/>
</dbReference>
<evidence type="ECO:0000256" key="7">
    <source>
        <dbReference type="ARBA" id="ARBA00023136"/>
    </source>
</evidence>
<keyword evidence="7 9" id="KW-0472">Membrane</keyword>
<evidence type="ECO:0000256" key="3">
    <source>
        <dbReference type="ARBA" id="ARBA00022448"/>
    </source>
</evidence>
<dbReference type="PATRIC" id="fig|1398.25.peg.22"/>
<keyword evidence="4" id="KW-1003">Cell membrane</keyword>
<comment type="caution">
    <text evidence="11">The sequence shown here is derived from an EMBL/GenBank/DDBJ whole genome shotgun (WGS) entry which is preliminary data.</text>
</comment>
<feature type="transmembrane region" description="Helical" evidence="9">
    <location>
        <begin position="243"/>
        <end position="266"/>
    </location>
</feature>
<feature type="transmembrane region" description="Helical" evidence="9">
    <location>
        <begin position="47"/>
        <end position="67"/>
    </location>
</feature>
<feature type="transmembrane region" description="Helical" evidence="9">
    <location>
        <begin position="403"/>
        <end position="424"/>
    </location>
</feature>
<evidence type="ECO:0000256" key="5">
    <source>
        <dbReference type="ARBA" id="ARBA00022692"/>
    </source>
</evidence>
<accession>A0A150KJM8</accession>
<feature type="transmembrane region" description="Helical" evidence="9">
    <location>
        <begin position="309"/>
        <end position="332"/>
    </location>
</feature>
<feature type="transmembrane region" description="Helical" evidence="9">
    <location>
        <begin position="338"/>
        <end position="364"/>
    </location>
</feature>
<dbReference type="Gene3D" id="1.20.1250.20">
    <property type="entry name" value="MFS general substrate transporter like domains"/>
    <property type="match status" value="1"/>
</dbReference>
<feature type="transmembrane region" description="Helical" evidence="9">
    <location>
        <begin position="376"/>
        <end position="397"/>
    </location>
</feature>
<proteinExistence type="inferred from homology"/>
<name>A0A150KJM8_HEYCO</name>
<comment type="similarity">
    <text evidence="2 8">Belongs to the major facilitator superfamily. Sugar transporter (TC 2.A.1.1) family.</text>
</comment>
<dbReference type="InterPro" id="IPR047984">
    <property type="entry name" value="XylE-like"/>
</dbReference>
<dbReference type="PROSITE" id="PS00216">
    <property type="entry name" value="SUGAR_TRANSPORT_1"/>
    <property type="match status" value="2"/>
</dbReference>
<dbReference type="PANTHER" id="PTHR48023:SF4">
    <property type="entry name" value="D-XYLOSE-PROTON SYMPORTER-LIKE 2"/>
    <property type="match status" value="1"/>
</dbReference>
<dbReference type="PROSITE" id="PS00217">
    <property type="entry name" value="SUGAR_TRANSPORT_2"/>
    <property type="match status" value="1"/>
</dbReference>
<dbReference type="SUPFAM" id="SSF103473">
    <property type="entry name" value="MFS general substrate transporter"/>
    <property type="match status" value="1"/>
</dbReference>
<feature type="transmembrane region" description="Helical" evidence="9">
    <location>
        <begin position="76"/>
        <end position="95"/>
    </location>
</feature>
<dbReference type="CDD" id="cd17359">
    <property type="entry name" value="MFS_XylE_like"/>
    <property type="match status" value="1"/>
</dbReference>
<dbReference type="GO" id="GO:0022857">
    <property type="term" value="F:transmembrane transporter activity"/>
    <property type="evidence" value="ECO:0007669"/>
    <property type="project" value="InterPro"/>
</dbReference>
<feature type="transmembrane region" description="Helical" evidence="9">
    <location>
        <begin position="278"/>
        <end position="302"/>
    </location>
</feature>
<feature type="transmembrane region" description="Helical" evidence="9">
    <location>
        <begin position="134"/>
        <end position="156"/>
    </location>
</feature>
<dbReference type="InterPro" id="IPR005829">
    <property type="entry name" value="Sugar_transporter_CS"/>
</dbReference>
<evidence type="ECO:0000256" key="9">
    <source>
        <dbReference type="SAM" id="Phobius"/>
    </source>
</evidence>
<keyword evidence="6 9" id="KW-1133">Transmembrane helix</keyword>
<dbReference type="RefSeq" id="WP_061574233.1">
    <property type="nucleotide sequence ID" value="NZ_LQYI01000010.1"/>
</dbReference>
<evidence type="ECO:0000313" key="11">
    <source>
        <dbReference type="EMBL" id="KYC73166.1"/>
    </source>
</evidence>
<evidence type="ECO:0000256" key="4">
    <source>
        <dbReference type="ARBA" id="ARBA00022475"/>
    </source>
</evidence>
<sequence length="459" mass="49523">MKFKINNGLIYFFGALGGLLFGYDTGVISGALLFIKRDLHLTSWTEGVVVSSILFGCMIGAAISGALSDRWGRKKVVLLAATIFCIGALGSALAPNTGILILFRIILGLAVGSASALVPMYLSEMAPTAIRGALSSLNQLMIMVGILLAYIINYAFAASRGWRWMLGFAFIPGLLLLIGMFFLPESPRWLLKQGMEKEARSILNFMRKNQGVEEEIKEIKLANELEKNQGGFKEVKQAWVRPSLIAGIGLAVFQQIIGCNTVLYYAPTTFTKIGLGDSAAILGTVGIGIVNVIITAVAVLIIDKVGRKPLLLIGNAGMSIALFILGIVSALLGSSPAASWTTVVCLAVYIAFFSLTWGPVVWVMLSEIFPLKIRGIGMGIGSVANWLANLIVSLTFPKLIEQFGISTMFIVYGIMGVLAFIFVIRKVSETKGKSLEQIEIELRNKSSDKGLNLTHSMQK</sequence>
<dbReference type="PANTHER" id="PTHR48023">
    <property type="entry name" value="D-XYLOSE-PROTON SYMPORTER-LIKE 2"/>
    <property type="match status" value="1"/>
</dbReference>
<evidence type="ECO:0000256" key="6">
    <source>
        <dbReference type="ARBA" id="ARBA00022989"/>
    </source>
</evidence>
<dbReference type="AlphaFoldDB" id="A0A150KJM8"/>
<dbReference type="InterPro" id="IPR020846">
    <property type="entry name" value="MFS_dom"/>
</dbReference>
<evidence type="ECO:0000313" key="12">
    <source>
        <dbReference type="Proteomes" id="UP000075304"/>
    </source>
</evidence>
<comment type="subcellular location">
    <subcellularLocation>
        <location evidence="1">Cell membrane</location>
        <topology evidence="1">Multi-pass membrane protein</topology>
    </subcellularLocation>
</comment>
<feature type="transmembrane region" description="Helical" evidence="9">
    <location>
        <begin position="162"/>
        <end position="183"/>
    </location>
</feature>
<evidence type="ECO:0000259" key="10">
    <source>
        <dbReference type="PROSITE" id="PS50850"/>
    </source>
</evidence>
<dbReference type="InterPro" id="IPR005828">
    <property type="entry name" value="MFS_sugar_transport-like"/>
</dbReference>
<dbReference type="Pfam" id="PF00083">
    <property type="entry name" value="Sugar_tr"/>
    <property type="match status" value="1"/>
</dbReference>
<protein>
    <recommendedName>
        <fullName evidence="10">Major facilitator superfamily (MFS) profile domain-containing protein</fullName>
    </recommendedName>
</protein>
<organism evidence="11 12">
    <name type="scientific">Heyndrickxia coagulans</name>
    <name type="common">Weizmannia coagulans</name>
    <dbReference type="NCBI Taxonomy" id="1398"/>
    <lineage>
        <taxon>Bacteria</taxon>
        <taxon>Bacillati</taxon>
        <taxon>Bacillota</taxon>
        <taxon>Bacilli</taxon>
        <taxon>Bacillales</taxon>
        <taxon>Bacillaceae</taxon>
        <taxon>Heyndrickxia</taxon>
    </lineage>
</organism>
<reference evidence="11 12" key="1">
    <citation type="submission" date="2016-01" db="EMBL/GenBank/DDBJ databases">
        <title>Genome Sequences of Twelve Sporeforming Bacillus Species Isolated from Foods.</title>
        <authorList>
            <person name="Berendsen E.M."/>
            <person name="Wells-Bennik M.H."/>
            <person name="Krawcyk A.O."/>
            <person name="De Jong A."/>
            <person name="Holsappel S."/>
            <person name="Eijlander R.T."/>
            <person name="Kuipers O.P."/>
        </authorList>
    </citation>
    <scope>NUCLEOTIDE SEQUENCE [LARGE SCALE GENOMIC DNA]</scope>
    <source>
        <strain evidence="11 12">B4099</strain>
    </source>
</reference>
<evidence type="ECO:0000256" key="1">
    <source>
        <dbReference type="ARBA" id="ARBA00004651"/>
    </source>
</evidence>
<dbReference type="EMBL" id="LQYI01000010">
    <property type="protein sequence ID" value="KYC73166.1"/>
    <property type="molecule type" value="Genomic_DNA"/>
</dbReference>
<dbReference type="GO" id="GO:1904659">
    <property type="term" value="P:D-glucose transmembrane transport"/>
    <property type="evidence" value="ECO:0007669"/>
    <property type="project" value="TreeGrafter"/>
</dbReference>
<dbReference type="NCBIfam" id="TIGR00879">
    <property type="entry name" value="SP"/>
    <property type="match status" value="1"/>
</dbReference>
<feature type="transmembrane region" description="Helical" evidence="9">
    <location>
        <begin position="101"/>
        <end position="122"/>
    </location>
</feature>
<evidence type="ECO:0000256" key="8">
    <source>
        <dbReference type="RuleBase" id="RU003346"/>
    </source>
</evidence>
<dbReference type="FunFam" id="1.20.1250.20:FF:000073">
    <property type="entry name" value="MFS myo-inositol transporter, putative"/>
    <property type="match status" value="1"/>
</dbReference>
<dbReference type="InterPro" id="IPR003663">
    <property type="entry name" value="Sugar/inositol_transpt"/>
</dbReference>
<dbReference type="InterPro" id="IPR036259">
    <property type="entry name" value="MFS_trans_sf"/>
</dbReference>
<dbReference type="PROSITE" id="PS50850">
    <property type="entry name" value="MFS"/>
    <property type="match status" value="1"/>
</dbReference>
<keyword evidence="5 9" id="KW-0812">Transmembrane</keyword>
<feature type="transmembrane region" description="Helical" evidence="9">
    <location>
        <begin position="9"/>
        <end position="35"/>
    </location>
</feature>
<dbReference type="InterPro" id="IPR050820">
    <property type="entry name" value="MFS_Sugar_Transporter"/>
</dbReference>
<feature type="domain" description="Major facilitator superfamily (MFS) profile" evidence="10">
    <location>
        <begin position="10"/>
        <end position="431"/>
    </location>
</feature>
<gene>
    <name evidence="11" type="ORF">B4099_1524</name>
</gene>
<dbReference type="Proteomes" id="UP000075304">
    <property type="component" value="Unassembled WGS sequence"/>
</dbReference>
<dbReference type="GO" id="GO:0005886">
    <property type="term" value="C:plasma membrane"/>
    <property type="evidence" value="ECO:0007669"/>
    <property type="project" value="UniProtKB-SubCell"/>
</dbReference>